<sequence length="213" mass="23982">MRCVILRISAIIPAFNEEGRIEGVLDTIVTANIFSQIIVVDDGSTDNTSQIAGRYPIELIALPYNKGKAEAVKQGLSACNGEIIVLLDADLIGLTKEHILHLVKPIQNKETEMTIGIFKGGRLLTDMAQKIAPNLSGQRAFNSYLAEEIIMMDTSGYSIEVALKKLIRKRGIKTKWVILQNISHVTKEEKLGFLKGTQWRFKMYRDIIKYWFN</sequence>
<organism evidence="11 12">
    <name type="scientific">Alkaliphilus pronyensis</name>
    <dbReference type="NCBI Taxonomy" id="1482732"/>
    <lineage>
        <taxon>Bacteria</taxon>
        <taxon>Bacillati</taxon>
        <taxon>Bacillota</taxon>
        <taxon>Clostridia</taxon>
        <taxon>Peptostreptococcales</taxon>
        <taxon>Natronincolaceae</taxon>
        <taxon>Alkaliphilus</taxon>
    </lineage>
</organism>
<accession>A0A6I0FD26</accession>
<dbReference type="Proteomes" id="UP000432715">
    <property type="component" value="Unassembled WGS sequence"/>
</dbReference>
<comment type="similarity">
    <text evidence="2">Belongs to the glycosyltransferase 2 family.</text>
</comment>
<evidence type="ECO:0000256" key="7">
    <source>
        <dbReference type="ARBA" id="ARBA00040894"/>
    </source>
</evidence>
<evidence type="ECO:0000256" key="8">
    <source>
        <dbReference type="ARBA" id="ARBA00048689"/>
    </source>
</evidence>
<comment type="catalytic activity">
    <reaction evidence="8">
        <text>(2R)-3-phosphoglycerate + UDP-alpha-D-glucose = (2R)-2-O-(alpha-D-glucopyranosyl)-3-phospho-glycerate + UDP + H(+)</text>
        <dbReference type="Rhea" id="RHEA:31319"/>
        <dbReference type="ChEBI" id="CHEBI:15378"/>
        <dbReference type="ChEBI" id="CHEBI:58223"/>
        <dbReference type="ChEBI" id="CHEBI:58272"/>
        <dbReference type="ChEBI" id="CHEBI:58885"/>
        <dbReference type="ChEBI" id="CHEBI:62600"/>
        <dbReference type="EC" id="2.4.1.266"/>
    </reaction>
    <physiologicalReaction direction="left-to-right" evidence="8">
        <dbReference type="Rhea" id="RHEA:31320"/>
    </physiologicalReaction>
</comment>
<dbReference type="Gene3D" id="3.90.550.10">
    <property type="entry name" value="Spore Coat Polysaccharide Biosynthesis Protein SpsA, Chain A"/>
    <property type="match status" value="1"/>
</dbReference>
<evidence type="ECO:0000256" key="2">
    <source>
        <dbReference type="ARBA" id="ARBA00006739"/>
    </source>
</evidence>
<keyword evidence="12" id="KW-1185">Reference proteome</keyword>
<evidence type="ECO:0000256" key="1">
    <source>
        <dbReference type="ARBA" id="ARBA00001946"/>
    </source>
</evidence>
<gene>
    <name evidence="11" type="ORF">F8154_03740</name>
</gene>
<name>A0A6I0FD26_9FIRM</name>
<dbReference type="SUPFAM" id="SSF53448">
    <property type="entry name" value="Nucleotide-diphospho-sugar transferases"/>
    <property type="match status" value="1"/>
</dbReference>
<dbReference type="Pfam" id="PF00535">
    <property type="entry name" value="Glycos_transf_2"/>
    <property type="match status" value="1"/>
</dbReference>
<comment type="cofactor">
    <cofactor evidence="1">
        <name>Mg(2+)</name>
        <dbReference type="ChEBI" id="CHEBI:18420"/>
    </cofactor>
</comment>
<reference evidence="11 12" key="1">
    <citation type="submission" date="2019-10" db="EMBL/GenBank/DDBJ databases">
        <title>Alkaliphilus serpentinus sp. nov. and Alkaliphilus pronyensis sp. nov., two novel anaerobic alkaliphilic species isolated from the serpentinized-hosted hydrothermal field of the Prony Bay (New Caledonia).</title>
        <authorList>
            <person name="Postec A."/>
        </authorList>
    </citation>
    <scope>NUCLEOTIDE SEQUENCE [LARGE SCALE GENOMIC DNA]</scope>
    <source>
        <strain evidence="11 12">LacV</strain>
    </source>
</reference>
<dbReference type="RefSeq" id="WP_151860255.1">
    <property type="nucleotide sequence ID" value="NZ_WBZC01000011.1"/>
</dbReference>
<proteinExistence type="inferred from homology"/>
<dbReference type="EMBL" id="WBZC01000011">
    <property type="protein sequence ID" value="KAB3536939.1"/>
    <property type="molecule type" value="Genomic_DNA"/>
</dbReference>
<dbReference type="OrthoDB" id="9810303at2"/>
<comment type="caution">
    <text evidence="11">The sequence shown here is derived from an EMBL/GenBank/DDBJ whole genome shotgun (WGS) entry which is preliminary data.</text>
</comment>
<evidence type="ECO:0000313" key="12">
    <source>
        <dbReference type="Proteomes" id="UP000432715"/>
    </source>
</evidence>
<protein>
    <recommendedName>
        <fullName evidence="7">Glucosyl-3-phosphoglycerate synthase</fullName>
        <ecNumber evidence="6">2.4.1.266</ecNumber>
    </recommendedName>
</protein>
<dbReference type="CDD" id="cd04179">
    <property type="entry name" value="DPM_DPG-synthase_like"/>
    <property type="match status" value="1"/>
</dbReference>
<dbReference type="InterPro" id="IPR029044">
    <property type="entry name" value="Nucleotide-diphossugar_trans"/>
</dbReference>
<evidence type="ECO:0000256" key="4">
    <source>
        <dbReference type="ARBA" id="ARBA00022679"/>
    </source>
</evidence>
<evidence type="ECO:0000256" key="5">
    <source>
        <dbReference type="ARBA" id="ARBA00022842"/>
    </source>
</evidence>
<evidence type="ECO:0000259" key="10">
    <source>
        <dbReference type="Pfam" id="PF00535"/>
    </source>
</evidence>
<keyword evidence="4 11" id="KW-0808">Transferase</keyword>
<evidence type="ECO:0000256" key="3">
    <source>
        <dbReference type="ARBA" id="ARBA00022676"/>
    </source>
</evidence>
<keyword evidence="3" id="KW-0328">Glycosyltransferase</keyword>
<dbReference type="InterPro" id="IPR050256">
    <property type="entry name" value="Glycosyltransferase_2"/>
</dbReference>
<dbReference type="InterPro" id="IPR001173">
    <property type="entry name" value="Glyco_trans_2-like"/>
</dbReference>
<dbReference type="PANTHER" id="PTHR48090:SF10">
    <property type="entry name" value="GLUCOSYL-3-PHOSPHOGLYCERATE SYNTHASE"/>
    <property type="match status" value="1"/>
</dbReference>
<keyword evidence="5" id="KW-0460">Magnesium</keyword>
<dbReference type="AlphaFoldDB" id="A0A6I0FD26"/>
<comment type="catalytic activity">
    <reaction evidence="9">
        <text>an NDP-alpha-D-glucose + (2R)-3-phosphoglycerate = (2R)-2-O-(alpha-D-glucopyranosyl)-3-phospho-glycerate + a ribonucleoside 5'-diphosphate + H(+)</text>
        <dbReference type="Rhea" id="RHEA:47244"/>
        <dbReference type="ChEBI" id="CHEBI:15378"/>
        <dbReference type="ChEBI" id="CHEBI:57930"/>
        <dbReference type="ChEBI" id="CHEBI:58272"/>
        <dbReference type="ChEBI" id="CHEBI:62600"/>
        <dbReference type="ChEBI" id="CHEBI:76533"/>
        <dbReference type="EC" id="2.4.1.266"/>
    </reaction>
    <physiologicalReaction direction="left-to-right" evidence="9">
        <dbReference type="Rhea" id="RHEA:47245"/>
    </physiologicalReaction>
</comment>
<evidence type="ECO:0000256" key="6">
    <source>
        <dbReference type="ARBA" id="ARBA00039022"/>
    </source>
</evidence>
<dbReference type="PANTHER" id="PTHR48090">
    <property type="entry name" value="UNDECAPRENYL-PHOSPHATE 4-DEOXY-4-FORMAMIDO-L-ARABINOSE TRANSFERASE-RELATED"/>
    <property type="match status" value="1"/>
</dbReference>
<evidence type="ECO:0000313" key="11">
    <source>
        <dbReference type="EMBL" id="KAB3536939.1"/>
    </source>
</evidence>
<evidence type="ECO:0000256" key="9">
    <source>
        <dbReference type="ARBA" id="ARBA00048997"/>
    </source>
</evidence>
<dbReference type="GO" id="GO:0016757">
    <property type="term" value="F:glycosyltransferase activity"/>
    <property type="evidence" value="ECO:0007669"/>
    <property type="project" value="UniProtKB-KW"/>
</dbReference>
<dbReference type="EC" id="2.4.1.266" evidence="6"/>
<feature type="domain" description="Glycosyltransferase 2-like" evidence="10">
    <location>
        <begin position="9"/>
        <end position="118"/>
    </location>
</feature>